<evidence type="ECO:0000313" key="2">
    <source>
        <dbReference type="EMBL" id="MCS4487665.1"/>
    </source>
</evidence>
<feature type="transmembrane region" description="Helical" evidence="1">
    <location>
        <begin position="6"/>
        <end position="32"/>
    </location>
</feature>
<evidence type="ECO:0000256" key="1">
    <source>
        <dbReference type="SAM" id="Phobius"/>
    </source>
</evidence>
<gene>
    <name evidence="2" type="ORF">NXS10_01555</name>
</gene>
<organism evidence="2 3">
    <name type="scientific">Streptococcus sciuri</name>
    <dbReference type="NCBI Taxonomy" id="2973939"/>
    <lineage>
        <taxon>Bacteria</taxon>
        <taxon>Bacillati</taxon>
        <taxon>Bacillota</taxon>
        <taxon>Bacilli</taxon>
        <taxon>Lactobacillales</taxon>
        <taxon>Streptococcaceae</taxon>
        <taxon>Streptococcus</taxon>
    </lineage>
</organism>
<keyword evidence="1" id="KW-1133">Transmembrane helix</keyword>
<name>A0ABT2F751_9STRE</name>
<keyword evidence="1" id="KW-0472">Membrane</keyword>
<keyword evidence="3" id="KW-1185">Reference proteome</keyword>
<sequence length="41" mass="4639">MGTLAAFVVICFCVGLFAFFLLTFIQTVLLLWDIIRDILNS</sequence>
<keyword evidence="1" id="KW-0812">Transmembrane</keyword>
<dbReference type="EMBL" id="JANUXX010000001">
    <property type="protein sequence ID" value="MCS4487665.1"/>
    <property type="molecule type" value="Genomic_DNA"/>
</dbReference>
<protein>
    <submittedName>
        <fullName evidence="2">Uncharacterized protein</fullName>
    </submittedName>
</protein>
<proteinExistence type="predicted"/>
<accession>A0ABT2F751</accession>
<evidence type="ECO:0000313" key="3">
    <source>
        <dbReference type="Proteomes" id="UP001206548"/>
    </source>
</evidence>
<dbReference type="Proteomes" id="UP001206548">
    <property type="component" value="Unassembled WGS sequence"/>
</dbReference>
<reference evidence="2 3" key="1">
    <citation type="journal article" date="2023" name="Int. J. Syst. Evol. Microbiol.">
        <title>Streptococcus sciuri sp. nov., Staphylococcus marylandisciuri sp. nov. and Staphylococcus americanisciuri sp. nov., isolated from faeces of eastern grey squirrel (Sciurus carolinensis).</title>
        <authorList>
            <person name="Volokhov D.V."/>
            <person name="Zagorodnyaya T.A."/>
            <person name="Furtak V.A."/>
            <person name="Nattanmai G."/>
            <person name="Randall L."/>
            <person name="Jose S."/>
            <person name="Gao Y."/>
            <person name="Eisenberg T."/>
            <person name="Delmonte P."/>
            <person name="Blom J."/>
            <person name="Mitchell K.K."/>
        </authorList>
    </citation>
    <scope>NUCLEOTIDE SEQUENCE [LARGE SCALE GENOMIC DNA]</scope>
    <source>
        <strain evidence="2 3">SQ9-PEA</strain>
    </source>
</reference>
<comment type="caution">
    <text evidence="2">The sequence shown here is derived from an EMBL/GenBank/DDBJ whole genome shotgun (WGS) entry which is preliminary data.</text>
</comment>